<dbReference type="HOGENOM" id="CLU_2384974_0_0_9"/>
<protein>
    <submittedName>
        <fullName evidence="1">Uncharacterized protein</fullName>
    </submittedName>
</protein>
<proteinExistence type="predicted"/>
<accession>F0IM03</accession>
<dbReference type="EMBL" id="AEXY01000011">
    <property type="protein sequence ID" value="EGD36587.1"/>
    <property type="molecule type" value="Genomic_DNA"/>
</dbReference>
<organism evidence="1 2">
    <name type="scientific">Streptococcus sanguinis SK150</name>
    <dbReference type="NCBI Taxonomy" id="888811"/>
    <lineage>
        <taxon>Bacteria</taxon>
        <taxon>Bacillati</taxon>
        <taxon>Bacillota</taxon>
        <taxon>Bacilli</taxon>
        <taxon>Lactobacillales</taxon>
        <taxon>Streptococcaceae</taxon>
        <taxon>Streptococcus</taxon>
    </lineage>
</organism>
<reference evidence="1 2" key="1">
    <citation type="submission" date="2011-02" db="EMBL/GenBank/DDBJ databases">
        <authorList>
            <person name="Muzny D."/>
            <person name="Qin X."/>
            <person name="Deng J."/>
            <person name="Jiang H."/>
            <person name="Liu Y."/>
            <person name="Qu J."/>
            <person name="Song X.-Z."/>
            <person name="Zhang L."/>
            <person name="Thornton R."/>
            <person name="Coyle M."/>
            <person name="Francisco L."/>
            <person name="Jackson L."/>
            <person name="Javaid M."/>
            <person name="Korchina V."/>
            <person name="Kovar C."/>
            <person name="Mata R."/>
            <person name="Mathew T."/>
            <person name="Ngo R."/>
            <person name="Nguyen L."/>
            <person name="Nguyen N."/>
            <person name="Okwuonu G."/>
            <person name="Ongeri F."/>
            <person name="Pham C."/>
            <person name="Simmons D."/>
            <person name="Wilczek-Boney K."/>
            <person name="Hale W."/>
            <person name="Jakkamsetti A."/>
            <person name="Pham P."/>
            <person name="Ruth R."/>
            <person name="San Lucas F."/>
            <person name="Warren J."/>
            <person name="Zhang J."/>
            <person name="Zhao Z."/>
            <person name="Zhou C."/>
            <person name="Zhu D."/>
            <person name="Lee S."/>
            <person name="Bess C."/>
            <person name="Blankenburg K."/>
            <person name="Forbes L."/>
            <person name="Fu Q."/>
            <person name="Gubbala S."/>
            <person name="Hirani K."/>
            <person name="Jayaseelan J.C."/>
            <person name="Lara F."/>
            <person name="Munidasa M."/>
            <person name="Palculict T."/>
            <person name="Patil S."/>
            <person name="Pu L.-L."/>
            <person name="Saada N."/>
            <person name="Tang L."/>
            <person name="Weissenberger G."/>
            <person name="Zhu Y."/>
            <person name="Hemphill L."/>
            <person name="Shang Y."/>
            <person name="Youmans B."/>
            <person name="Ayvaz T."/>
            <person name="Ross M."/>
            <person name="Santibanez J."/>
            <person name="Aqrawi P."/>
            <person name="Gross S."/>
            <person name="Joshi V."/>
            <person name="Fowler G."/>
            <person name="Nazareth L."/>
            <person name="Reid J."/>
            <person name="Worley K."/>
            <person name="Petrosino J."/>
            <person name="Highlander S."/>
            <person name="Gibbs R."/>
        </authorList>
    </citation>
    <scope>NUCLEOTIDE SEQUENCE [LARGE SCALE GENOMIC DNA]</scope>
    <source>
        <strain evidence="1 2">SK150</strain>
    </source>
</reference>
<evidence type="ECO:0000313" key="2">
    <source>
        <dbReference type="Proteomes" id="UP000003530"/>
    </source>
</evidence>
<name>F0IM03_STRSA</name>
<gene>
    <name evidence="1" type="ORF">HMPREF9383_1155</name>
</gene>
<comment type="caution">
    <text evidence="1">The sequence shown here is derived from an EMBL/GenBank/DDBJ whole genome shotgun (WGS) entry which is preliminary data.</text>
</comment>
<dbReference type="Proteomes" id="UP000003530">
    <property type="component" value="Unassembled WGS sequence"/>
</dbReference>
<dbReference type="AlphaFoldDB" id="F0IM03"/>
<sequence length="94" mass="11150">MFSFFPPQTTEKVSLLQGDFRKIYSGKLKQDALAYTPPIFLLAPCLSLWIELKDYLIFYTISQIQNYFKKKIIFFQLDWVRISEIYFSSTVTCL</sequence>
<evidence type="ECO:0000313" key="1">
    <source>
        <dbReference type="EMBL" id="EGD36587.1"/>
    </source>
</evidence>